<name>T0H6H9_9SPHN</name>
<accession>T0H6H9</accession>
<dbReference type="GO" id="GO:0050308">
    <property type="term" value="F:sugar-phosphatase activity"/>
    <property type="evidence" value="ECO:0007669"/>
    <property type="project" value="TreeGrafter"/>
</dbReference>
<keyword evidence="2" id="KW-1185">Reference proteome</keyword>
<dbReference type="PANTHER" id="PTHR43481">
    <property type="entry name" value="FRUCTOSE-1-PHOSPHATE PHOSPHATASE"/>
    <property type="match status" value="1"/>
</dbReference>
<dbReference type="SFLD" id="SFLDG01135">
    <property type="entry name" value="C1.5.6:_HAD__Beta-PGM__Phospha"/>
    <property type="match status" value="1"/>
</dbReference>
<gene>
    <name evidence="1" type="ORF">RLDS_22555</name>
</gene>
<dbReference type="PRINTS" id="PR00413">
    <property type="entry name" value="HADHALOGNASE"/>
</dbReference>
<dbReference type="AlphaFoldDB" id="T0H6H9"/>
<dbReference type="InterPro" id="IPR036412">
    <property type="entry name" value="HAD-like_sf"/>
</dbReference>
<dbReference type="InterPro" id="IPR006439">
    <property type="entry name" value="HAD-SF_hydro_IA"/>
</dbReference>
<dbReference type="PANTHER" id="PTHR43481:SF4">
    <property type="entry name" value="GLYCEROL-1-PHOSPHATE PHOSPHOHYDROLASE 1-RELATED"/>
    <property type="match status" value="1"/>
</dbReference>
<proteinExistence type="predicted"/>
<dbReference type="InterPro" id="IPR023214">
    <property type="entry name" value="HAD_sf"/>
</dbReference>
<dbReference type="SUPFAM" id="SSF56784">
    <property type="entry name" value="HAD-like"/>
    <property type="match status" value="1"/>
</dbReference>
<dbReference type="InterPro" id="IPR051806">
    <property type="entry name" value="HAD-like_SPP"/>
</dbReference>
<organism evidence="1 2">
    <name type="scientific">Sphingobium lactosutens DS20</name>
    <dbReference type="NCBI Taxonomy" id="1331060"/>
    <lineage>
        <taxon>Bacteria</taxon>
        <taxon>Pseudomonadati</taxon>
        <taxon>Pseudomonadota</taxon>
        <taxon>Alphaproteobacteria</taxon>
        <taxon>Sphingomonadales</taxon>
        <taxon>Sphingomonadaceae</taxon>
        <taxon>Sphingobium</taxon>
    </lineage>
</organism>
<evidence type="ECO:0000313" key="2">
    <source>
        <dbReference type="Proteomes" id="UP000015531"/>
    </source>
</evidence>
<reference evidence="1 2" key="1">
    <citation type="journal article" date="2013" name="Genome Announc.">
        <title>Draft Genome Sequence of Sphingobium lactosutens Strain DS20T, Isolated from a Hexachlorocyclohexane Dumpsite.</title>
        <authorList>
            <person name="Kumar R."/>
            <person name="Dwivedi V."/>
            <person name="Negi V."/>
            <person name="Khurana J.P."/>
            <person name="Lal R."/>
        </authorList>
    </citation>
    <scope>NUCLEOTIDE SEQUENCE [LARGE SCALE GENOMIC DNA]</scope>
    <source>
        <strain evidence="1 2">DS20</strain>
    </source>
</reference>
<dbReference type="Gene3D" id="3.40.50.1000">
    <property type="entry name" value="HAD superfamily/HAD-like"/>
    <property type="match status" value="1"/>
</dbReference>
<comment type="caution">
    <text evidence="1">The sequence shown here is derived from an EMBL/GenBank/DDBJ whole genome shotgun (WGS) entry which is preliminary data.</text>
</comment>
<dbReference type="SFLD" id="SFLDG01129">
    <property type="entry name" value="C1.5:_HAD__Beta-PGM__Phosphata"/>
    <property type="match status" value="1"/>
</dbReference>
<dbReference type="Gene3D" id="1.10.150.240">
    <property type="entry name" value="Putative phosphatase, domain 2"/>
    <property type="match status" value="1"/>
</dbReference>
<evidence type="ECO:0000313" key="1">
    <source>
        <dbReference type="EMBL" id="EQB11911.1"/>
    </source>
</evidence>
<dbReference type="Pfam" id="PF00702">
    <property type="entry name" value="Hydrolase"/>
    <property type="match status" value="1"/>
</dbReference>
<dbReference type="PATRIC" id="fig|1331060.3.peg.4366"/>
<dbReference type="NCBIfam" id="TIGR01509">
    <property type="entry name" value="HAD-SF-IA-v3"/>
    <property type="match status" value="1"/>
</dbReference>
<dbReference type="eggNOG" id="COG0637">
    <property type="taxonomic scope" value="Bacteria"/>
</dbReference>
<dbReference type="Proteomes" id="UP000015531">
    <property type="component" value="Unassembled WGS sequence"/>
</dbReference>
<dbReference type="RefSeq" id="WP_021227977.1">
    <property type="nucleotide sequence ID" value="NZ_ATDP01000106.1"/>
</dbReference>
<sequence>MGRAYMAGMASEILTAPAASLSLPDPIRAVIFDMDGTLIDTEAAHRRAFVDTGDALGWPLADDLLLSMVGIHRDENERMLAQRLGPDFPLAQFYADSDALFEAAVDAGIPLRPGADLLLGHLARVGIPMALATSTAAPFAQQRLERSGLIDYFDIIVTRSDVERPKPDPEPYLLAAKRLGLDPADCVAVEDSHAGVRSATAAGIATVMVPDLLPATEELTLACTHVLPSLTDLRDLLRATD</sequence>
<dbReference type="SFLD" id="SFLDS00003">
    <property type="entry name" value="Haloacid_Dehalogenase"/>
    <property type="match status" value="1"/>
</dbReference>
<dbReference type="EMBL" id="ATDP01000106">
    <property type="protein sequence ID" value="EQB11911.1"/>
    <property type="molecule type" value="Genomic_DNA"/>
</dbReference>
<dbReference type="InterPro" id="IPR023198">
    <property type="entry name" value="PGP-like_dom2"/>
</dbReference>
<protein>
    <submittedName>
        <fullName evidence="1">Haloacid dehalogenase</fullName>
    </submittedName>
</protein>